<feature type="region of interest" description="Disordered" evidence="16">
    <location>
        <begin position="489"/>
        <end position="555"/>
    </location>
</feature>
<dbReference type="GO" id="GO:0005789">
    <property type="term" value="C:endoplasmic reticulum membrane"/>
    <property type="evidence" value="ECO:0007669"/>
    <property type="project" value="UniProtKB-SubCell"/>
</dbReference>
<dbReference type="PANTHER" id="PTHR22763:SF184">
    <property type="entry name" value="E3 UBIQUITIN-PROTEIN LIGASE SYNOVIOLIN"/>
    <property type="match status" value="1"/>
</dbReference>
<keyword evidence="9 15" id="KW-0863">Zinc-finger</keyword>
<name>A0A367Y8T8_9ASCO</name>
<evidence type="ECO:0000256" key="5">
    <source>
        <dbReference type="ARBA" id="ARBA00012483"/>
    </source>
</evidence>
<proteinExistence type="inferred from homology"/>
<dbReference type="InterPro" id="IPR058051">
    <property type="entry name" value="Znf_RING_synoviolin"/>
</dbReference>
<evidence type="ECO:0000256" key="4">
    <source>
        <dbReference type="ARBA" id="ARBA00010089"/>
    </source>
</evidence>
<feature type="domain" description="RING-type" evidence="18">
    <location>
        <begin position="376"/>
        <end position="431"/>
    </location>
</feature>
<dbReference type="Proteomes" id="UP000253472">
    <property type="component" value="Unassembled WGS sequence"/>
</dbReference>
<keyword evidence="10" id="KW-0833">Ubl conjugation pathway</keyword>
<keyword evidence="20" id="KW-1185">Reference proteome</keyword>
<evidence type="ECO:0000313" key="20">
    <source>
        <dbReference type="Proteomes" id="UP000253472"/>
    </source>
</evidence>
<dbReference type="UniPathway" id="UPA00143"/>
<evidence type="ECO:0000259" key="18">
    <source>
        <dbReference type="PROSITE" id="PS50089"/>
    </source>
</evidence>
<keyword evidence="7 17" id="KW-0812">Transmembrane</keyword>
<dbReference type="InterPro" id="IPR057992">
    <property type="entry name" value="TPR_SYVN1_N"/>
</dbReference>
<evidence type="ECO:0000256" key="8">
    <source>
        <dbReference type="ARBA" id="ARBA00022723"/>
    </source>
</evidence>
<evidence type="ECO:0000256" key="12">
    <source>
        <dbReference type="ARBA" id="ARBA00022833"/>
    </source>
</evidence>
<evidence type="ECO:0000256" key="15">
    <source>
        <dbReference type="PROSITE-ProRule" id="PRU00175"/>
    </source>
</evidence>
<dbReference type="SUPFAM" id="SSF57850">
    <property type="entry name" value="RING/U-box"/>
    <property type="match status" value="1"/>
</dbReference>
<evidence type="ECO:0000256" key="16">
    <source>
        <dbReference type="SAM" id="MobiDB-lite"/>
    </source>
</evidence>
<feature type="compositionally biased region" description="Low complexity" evidence="16">
    <location>
        <begin position="541"/>
        <end position="555"/>
    </location>
</feature>
<comment type="subcellular location">
    <subcellularLocation>
        <location evidence="2">Endoplasmic reticulum membrane</location>
        <topology evidence="2">Multi-pass membrane protein</topology>
    </subcellularLocation>
</comment>
<dbReference type="Pfam" id="PF25563">
    <property type="entry name" value="TPR_SYVN1_N"/>
    <property type="match status" value="1"/>
</dbReference>
<keyword evidence="13 17" id="KW-1133">Transmembrane helix</keyword>
<dbReference type="InterPro" id="IPR050731">
    <property type="entry name" value="HRD1_E3_ubiq-ligases"/>
</dbReference>
<dbReference type="InterPro" id="IPR001841">
    <property type="entry name" value="Znf_RING"/>
</dbReference>
<dbReference type="InterPro" id="IPR013083">
    <property type="entry name" value="Znf_RING/FYVE/PHD"/>
</dbReference>
<dbReference type="GO" id="GO:0016567">
    <property type="term" value="P:protein ubiquitination"/>
    <property type="evidence" value="ECO:0007669"/>
    <property type="project" value="UniProtKB-UniPathway"/>
</dbReference>
<evidence type="ECO:0000256" key="2">
    <source>
        <dbReference type="ARBA" id="ARBA00004477"/>
    </source>
</evidence>
<dbReference type="EMBL" id="QLNQ01000025">
    <property type="protein sequence ID" value="RCK62294.1"/>
    <property type="molecule type" value="Genomic_DNA"/>
</dbReference>
<dbReference type="PROSITE" id="PS50089">
    <property type="entry name" value="ZF_RING_2"/>
    <property type="match status" value="1"/>
</dbReference>
<evidence type="ECO:0000256" key="7">
    <source>
        <dbReference type="ARBA" id="ARBA00022692"/>
    </source>
</evidence>
<dbReference type="GO" id="GO:0036503">
    <property type="term" value="P:ERAD pathway"/>
    <property type="evidence" value="ECO:0007669"/>
    <property type="project" value="TreeGrafter"/>
</dbReference>
<protein>
    <recommendedName>
        <fullName evidence="5">RING-type E3 ubiquitin transferase</fullName>
        <ecNumber evidence="5">2.3.2.27</ecNumber>
    </recommendedName>
</protein>
<keyword evidence="11" id="KW-0256">Endoplasmic reticulum</keyword>
<feature type="transmembrane region" description="Helical" evidence="17">
    <location>
        <begin position="177"/>
        <end position="199"/>
    </location>
</feature>
<feature type="transmembrane region" description="Helical" evidence="17">
    <location>
        <begin position="9"/>
        <end position="26"/>
    </location>
</feature>
<dbReference type="CDD" id="cd16479">
    <property type="entry name" value="RING-H2_synoviolin"/>
    <property type="match status" value="1"/>
</dbReference>
<keyword evidence="6" id="KW-0808">Transferase</keyword>
<reference evidence="19 20" key="1">
    <citation type="submission" date="2018-06" db="EMBL/GenBank/DDBJ databases">
        <title>Whole genome sequencing of Candida tropicalis (genome annotated by CSBL at Korea University).</title>
        <authorList>
            <person name="Ahn J."/>
        </authorList>
    </citation>
    <scope>NUCLEOTIDE SEQUENCE [LARGE SCALE GENOMIC DNA]</scope>
    <source>
        <strain evidence="19 20">ATCC 20962</strain>
    </source>
</reference>
<dbReference type="Pfam" id="PF12678">
    <property type="entry name" value="zf-rbx1"/>
    <property type="match status" value="1"/>
</dbReference>
<comment type="similarity">
    <text evidence="4">Belongs to the HRD1 family.</text>
</comment>
<feature type="compositionally biased region" description="Acidic residues" evidence="16">
    <location>
        <begin position="233"/>
        <end position="246"/>
    </location>
</feature>
<feature type="transmembrane region" description="Helical" evidence="17">
    <location>
        <begin position="151"/>
        <end position="170"/>
    </location>
</feature>
<evidence type="ECO:0000256" key="1">
    <source>
        <dbReference type="ARBA" id="ARBA00000900"/>
    </source>
</evidence>
<accession>A0A367Y8T8</accession>
<feature type="region of interest" description="Disordered" evidence="16">
    <location>
        <begin position="441"/>
        <end position="477"/>
    </location>
</feature>
<comment type="pathway">
    <text evidence="3">Protein modification; protein ubiquitination.</text>
</comment>
<evidence type="ECO:0000313" key="19">
    <source>
        <dbReference type="EMBL" id="RCK62294.1"/>
    </source>
</evidence>
<feature type="transmembrane region" description="Helical" evidence="17">
    <location>
        <begin position="104"/>
        <end position="124"/>
    </location>
</feature>
<dbReference type="GO" id="GO:0008270">
    <property type="term" value="F:zinc ion binding"/>
    <property type="evidence" value="ECO:0007669"/>
    <property type="project" value="UniProtKB-KW"/>
</dbReference>
<feature type="compositionally biased region" description="Low complexity" evidence="16">
    <location>
        <begin position="496"/>
        <end position="510"/>
    </location>
</feature>
<dbReference type="GO" id="GO:0043161">
    <property type="term" value="P:proteasome-mediated ubiquitin-dependent protein catabolic process"/>
    <property type="evidence" value="ECO:0007669"/>
    <property type="project" value="TreeGrafter"/>
</dbReference>
<comment type="catalytic activity">
    <reaction evidence="1">
        <text>S-ubiquitinyl-[E2 ubiquitin-conjugating enzyme]-L-cysteine + [acceptor protein]-L-lysine = [E2 ubiquitin-conjugating enzyme]-L-cysteine + N(6)-ubiquitinyl-[acceptor protein]-L-lysine.</text>
        <dbReference type="EC" id="2.3.2.27"/>
    </reaction>
</comment>
<dbReference type="GO" id="GO:0061630">
    <property type="term" value="F:ubiquitin protein ligase activity"/>
    <property type="evidence" value="ECO:0007669"/>
    <property type="project" value="UniProtKB-EC"/>
</dbReference>
<keyword evidence="12" id="KW-0862">Zinc</keyword>
<evidence type="ECO:0000256" key="17">
    <source>
        <dbReference type="SAM" id="Phobius"/>
    </source>
</evidence>
<feature type="compositionally biased region" description="Low complexity" evidence="16">
    <location>
        <begin position="448"/>
        <end position="469"/>
    </location>
</feature>
<evidence type="ECO:0000256" key="10">
    <source>
        <dbReference type="ARBA" id="ARBA00022786"/>
    </source>
</evidence>
<dbReference type="EC" id="2.3.2.27" evidence="5"/>
<evidence type="ECO:0000256" key="6">
    <source>
        <dbReference type="ARBA" id="ARBA00022679"/>
    </source>
</evidence>
<comment type="caution">
    <text evidence="19">The sequence shown here is derived from an EMBL/GenBank/DDBJ whole genome shotgun (WGS) entry which is preliminary data.</text>
</comment>
<evidence type="ECO:0000256" key="11">
    <source>
        <dbReference type="ARBA" id="ARBA00022824"/>
    </source>
</evidence>
<gene>
    <name evidence="19" type="primary">HRD1_1</name>
    <name evidence="19" type="ORF">Cantr_09319</name>
</gene>
<feature type="compositionally biased region" description="Polar residues" evidence="16">
    <location>
        <begin position="511"/>
        <end position="524"/>
    </location>
</feature>
<organism evidence="19 20">
    <name type="scientific">Candida viswanathii</name>
    <dbReference type="NCBI Taxonomy" id="5486"/>
    <lineage>
        <taxon>Eukaryota</taxon>
        <taxon>Fungi</taxon>
        <taxon>Dikarya</taxon>
        <taxon>Ascomycota</taxon>
        <taxon>Saccharomycotina</taxon>
        <taxon>Pichiomycetes</taxon>
        <taxon>Debaryomycetaceae</taxon>
        <taxon>Candida/Lodderomyces clade</taxon>
        <taxon>Candida</taxon>
    </lineage>
</organism>
<evidence type="ECO:0000256" key="14">
    <source>
        <dbReference type="ARBA" id="ARBA00023136"/>
    </source>
</evidence>
<evidence type="ECO:0000256" key="13">
    <source>
        <dbReference type="ARBA" id="ARBA00022989"/>
    </source>
</evidence>
<dbReference type="SMART" id="SM00184">
    <property type="entry name" value="RING"/>
    <property type="match status" value="1"/>
</dbReference>
<evidence type="ECO:0000256" key="9">
    <source>
        <dbReference type="ARBA" id="ARBA00022771"/>
    </source>
</evidence>
<dbReference type="InterPro" id="IPR024766">
    <property type="entry name" value="Znf_RING_H2"/>
</dbReference>
<dbReference type="Gene3D" id="3.30.40.10">
    <property type="entry name" value="Zinc/RING finger domain, C3HC4 (zinc finger)"/>
    <property type="match status" value="1"/>
</dbReference>
<keyword evidence="14 17" id="KW-0472">Membrane</keyword>
<sequence length="634" mass="71250">MLLNKTQQYIVAYSAITMALLSWSIYDSLSKSYNFVMFIVEFTDGIKLGILINFIVFLFLAIDKALQVLIFGSLRMIEIEHLFEKLPIFAINLLLNLTTGDNNMILNVFLMGLSISFKVFHIIMFDRLDYVNVLIVNKINNHDMQIQLADVVRHFGLLINFWLNLGFIFVDFGLAKFLVYDVFQGINSVTCLLFGFQFAVQGVNALTYFAKLSLGIYEIVFYRIRKNEVRGYEDEEVEEEEEEVVEGEASGDVTAGESVSLRSGNLGEADVEDDDDDDDDDDELELIWENKPYYSKGVEIASSALTSISYLSFLYLLTIHSGLSLPLSMLQGTYSSMRKTWIEVTQLLAFIEKSKRLDTQLANANRADLEASDNLCIICREDMHSIEDYQRLFNKPQSSRRSPKKLKCGHILHLGCLKDWLERSDSCPLCRRKVFEEAAPSTASSAHVPPAQAQPQAQPVPPVGAQANVPNPPVNADLQRGFREINEFLHNNHPPQNQEEAQQQQQQVEQSNPHSHTQTPTGTATPAEPVEGSSRDVQQPTISEISSSSTSTDSSASVAPLFQSITLPSNALLPPGWLLLPLEKPQSEEEQANGEVDYKVNISNYHKASMKLKSKESNTRNIKIYDVPKESPPI</sequence>
<dbReference type="OrthoDB" id="7759664at2759"/>
<dbReference type="STRING" id="5486.A0A367Y8T8"/>
<dbReference type="PANTHER" id="PTHR22763">
    <property type="entry name" value="RING ZINC FINGER PROTEIN"/>
    <property type="match status" value="1"/>
</dbReference>
<feature type="transmembrane region" description="Helical" evidence="17">
    <location>
        <begin position="46"/>
        <end position="66"/>
    </location>
</feature>
<feature type="region of interest" description="Disordered" evidence="16">
    <location>
        <begin position="232"/>
        <end position="255"/>
    </location>
</feature>
<dbReference type="AlphaFoldDB" id="A0A367Y8T8"/>
<evidence type="ECO:0000256" key="3">
    <source>
        <dbReference type="ARBA" id="ARBA00004906"/>
    </source>
</evidence>
<keyword evidence="8" id="KW-0479">Metal-binding</keyword>